<evidence type="ECO:0000313" key="1">
    <source>
        <dbReference type="EMBL" id="GLK56777.1"/>
    </source>
</evidence>
<gene>
    <name evidence="1" type="ORF">GCM10008170_27960</name>
    <name evidence="2" type="ORF">JOD31_002812</name>
</gene>
<reference evidence="1" key="3">
    <citation type="submission" date="2023-01" db="EMBL/GenBank/DDBJ databases">
        <authorList>
            <person name="Sun Q."/>
            <person name="Evtushenko L."/>
        </authorList>
    </citation>
    <scope>NUCLEOTIDE SEQUENCE</scope>
    <source>
        <strain evidence="1">VKM B-1606</strain>
    </source>
</reference>
<protein>
    <submittedName>
        <fullName evidence="1">Uncharacterized protein</fullName>
    </submittedName>
</protein>
<proteinExistence type="predicted"/>
<evidence type="ECO:0000313" key="2">
    <source>
        <dbReference type="EMBL" id="MBM7852570.1"/>
    </source>
</evidence>
<evidence type="ECO:0000313" key="4">
    <source>
        <dbReference type="Proteomes" id="UP001143400"/>
    </source>
</evidence>
<dbReference type="Proteomes" id="UP001143400">
    <property type="component" value="Unassembled WGS sequence"/>
</dbReference>
<keyword evidence="3" id="KW-1185">Reference proteome</keyword>
<dbReference type="RefSeq" id="WP_204950946.1">
    <property type="nucleotide sequence ID" value="NZ_BSFF01000003.1"/>
</dbReference>
<dbReference type="AlphaFoldDB" id="A0A9W6IUH3"/>
<accession>A0A9W6IUH3</accession>
<name>A0A9W6IUH3_9HYPH</name>
<organism evidence="1 4">
    <name type="scientific">Methylopila capsulata</name>
    <dbReference type="NCBI Taxonomy" id="61654"/>
    <lineage>
        <taxon>Bacteria</taxon>
        <taxon>Pseudomonadati</taxon>
        <taxon>Pseudomonadota</taxon>
        <taxon>Alphaproteobacteria</taxon>
        <taxon>Hyphomicrobiales</taxon>
        <taxon>Methylopilaceae</taxon>
        <taxon>Methylopila</taxon>
    </lineage>
</organism>
<dbReference type="Proteomes" id="UP000758856">
    <property type="component" value="Unassembled WGS sequence"/>
</dbReference>
<comment type="caution">
    <text evidence="1">The sequence shown here is derived from an EMBL/GenBank/DDBJ whole genome shotgun (WGS) entry which is preliminary data.</text>
</comment>
<dbReference type="EMBL" id="BSFF01000003">
    <property type="protein sequence ID" value="GLK56777.1"/>
    <property type="molecule type" value="Genomic_DNA"/>
</dbReference>
<evidence type="ECO:0000313" key="3">
    <source>
        <dbReference type="Proteomes" id="UP000758856"/>
    </source>
</evidence>
<sequence length="46" mass="4947">MIEMDALFMLPLVPAGGFVAWKACSAVRRTVASCGHRLQADWIGLG</sequence>
<reference evidence="1" key="1">
    <citation type="journal article" date="2014" name="Int. J. Syst. Evol. Microbiol.">
        <title>Complete genome sequence of Corynebacterium casei LMG S-19264T (=DSM 44701T), isolated from a smear-ripened cheese.</title>
        <authorList>
            <consortium name="US DOE Joint Genome Institute (JGI-PGF)"/>
            <person name="Walter F."/>
            <person name="Albersmeier A."/>
            <person name="Kalinowski J."/>
            <person name="Ruckert C."/>
        </authorList>
    </citation>
    <scope>NUCLEOTIDE SEQUENCE</scope>
    <source>
        <strain evidence="1">VKM B-1606</strain>
    </source>
</reference>
<dbReference type="EMBL" id="JAFBCY010000003">
    <property type="protein sequence ID" value="MBM7852570.1"/>
    <property type="molecule type" value="Genomic_DNA"/>
</dbReference>
<reference evidence="2 3" key="2">
    <citation type="submission" date="2021-01" db="EMBL/GenBank/DDBJ databases">
        <title>Genomic Encyclopedia of Type Strains, Phase IV (KMG-IV): sequencing the most valuable type-strain genomes for metagenomic binning, comparative biology and taxonomic classification.</title>
        <authorList>
            <person name="Goeker M."/>
        </authorList>
    </citation>
    <scope>NUCLEOTIDE SEQUENCE [LARGE SCALE GENOMIC DNA]</scope>
    <source>
        <strain evidence="2 3">DSM 6130</strain>
    </source>
</reference>